<reference evidence="1" key="2">
    <citation type="submission" date="2021-04" db="EMBL/GenBank/DDBJ databases">
        <authorList>
            <person name="Gilroy R."/>
        </authorList>
    </citation>
    <scope>NUCLEOTIDE SEQUENCE</scope>
    <source>
        <strain evidence="1">USAMLcec2-132</strain>
    </source>
</reference>
<dbReference type="EMBL" id="DWWS01000041">
    <property type="protein sequence ID" value="HJC24330.1"/>
    <property type="molecule type" value="Genomic_DNA"/>
</dbReference>
<dbReference type="Proteomes" id="UP000823891">
    <property type="component" value="Unassembled WGS sequence"/>
</dbReference>
<accession>A0A9D2SR50</accession>
<protein>
    <submittedName>
        <fullName evidence="1">Uncharacterized protein</fullName>
    </submittedName>
</protein>
<gene>
    <name evidence="1" type="ORF">H9761_11575</name>
</gene>
<dbReference type="AlphaFoldDB" id="A0A9D2SR50"/>
<name>A0A9D2SR50_9FIRM</name>
<organism evidence="1 2">
    <name type="scientific">Candidatus Eisenbergiella merdavium</name>
    <dbReference type="NCBI Taxonomy" id="2838551"/>
    <lineage>
        <taxon>Bacteria</taxon>
        <taxon>Bacillati</taxon>
        <taxon>Bacillota</taxon>
        <taxon>Clostridia</taxon>
        <taxon>Lachnospirales</taxon>
        <taxon>Lachnospiraceae</taxon>
        <taxon>Eisenbergiella</taxon>
    </lineage>
</organism>
<proteinExistence type="predicted"/>
<evidence type="ECO:0000313" key="2">
    <source>
        <dbReference type="Proteomes" id="UP000823891"/>
    </source>
</evidence>
<evidence type="ECO:0000313" key="1">
    <source>
        <dbReference type="EMBL" id="HJC24330.1"/>
    </source>
</evidence>
<sequence length="203" mass="22929">MDLNSPEIQKLLAAVTDRTEKGDITWEVLEYDPIGFMTEMGVEFDGSETENFAQNITFLCHLKKGRTIWLEAYESLGFPTPGGFPAPGDGCSLRGLAYITIRILSSRGQILYRCGSIVQNRRHALLLCLLCDAVFISTQDTFSHMPQNDPGRFLAYLSQFDDSGSLVCHPLTRLMTDFYRYNRCMDFHFLAMTCTNGLKKKKG</sequence>
<comment type="caution">
    <text evidence="1">The sequence shown here is derived from an EMBL/GenBank/DDBJ whole genome shotgun (WGS) entry which is preliminary data.</text>
</comment>
<reference evidence="1" key="1">
    <citation type="journal article" date="2021" name="PeerJ">
        <title>Extensive microbial diversity within the chicken gut microbiome revealed by metagenomics and culture.</title>
        <authorList>
            <person name="Gilroy R."/>
            <person name="Ravi A."/>
            <person name="Getino M."/>
            <person name="Pursley I."/>
            <person name="Horton D.L."/>
            <person name="Alikhan N.F."/>
            <person name="Baker D."/>
            <person name="Gharbi K."/>
            <person name="Hall N."/>
            <person name="Watson M."/>
            <person name="Adriaenssens E.M."/>
            <person name="Foster-Nyarko E."/>
            <person name="Jarju S."/>
            <person name="Secka A."/>
            <person name="Antonio M."/>
            <person name="Oren A."/>
            <person name="Chaudhuri R.R."/>
            <person name="La Ragione R."/>
            <person name="Hildebrand F."/>
            <person name="Pallen M.J."/>
        </authorList>
    </citation>
    <scope>NUCLEOTIDE SEQUENCE</scope>
    <source>
        <strain evidence="1">USAMLcec2-132</strain>
    </source>
</reference>